<dbReference type="AlphaFoldDB" id="A0A1U7H1R9"/>
<evidence type="ECO:0000313" key="3">
    <source>
        <dbReference type="EMBL" id="OKH14906.1"/>
    </source>
</evidence>
<dbReference type="EMBL" id="MRCA01000003">
    <property type="protein sequence ID" value="OKH14906.1"/>
    <property type="molecule type" value="Genomic_DNA"/>
</dbReference>
<accession>A0A1U7H1R9</accession>
<protein>
    <submittedName>
        <fullName evidence="3">Spore germination protein</fullName>
    </submittedName>
</protein>
<dbReference type="RefSeq" id="WP_073555491.1">
    <property type="nucleotide sequence ID" value="NZ_MRCA01000003.1"/>
</dbReference>
<feature type="domain" description="GerMN" evidence="2">
    <location>
        <begin position="94"/>
        <end position="181"/>
    </location>
</feature>
<gene>
    <name evidence="3" type="ORF">NIES592_08495</name>
</gene>
<dbReference type="OrthoDB" id="510914at2"/>
<reference evidence="3 4" key="1">
    <citation type="submission" date="2016-11" db="EMBL/GenBank/DDBJ databases">
        <title>Draft Genome Sequences of Nine Cyanobacterial Strains from Diverse Habitats.</title>
        <authorList>
            <person name="Zhu T."/>
            <person name="Hou S."/>
            <person name="Lu X."/>
            <person name="Hess W.R."/>
        </authorList>
    </citation>
    <scope>NUCLEOTIDE SEQUENCE [LARGE SCALE GENOMIC DNA]</scope>
    <source>
        <strain evidence="3 4">NIES-592</strain>
    </source>
</reference>
<proteinExistence type="predicted"/>
<name>A0A1U7H1R9_9CYAN</name>
<keyword evidence="1" id="KW-0812">Transmembrane</keyword>
<dbReference type="Pfam" id="PF10646">
    <property type="entry name" value="Germane"/>
    <property type="match status" value="1"/>
</dbReference>
<feature type="transmembrane region" description="Helical" evidence="1">
    <location>
        <begin position="12"/>
        <end position="34"/>
    </location>
</feature>
<evidence type="ECO:0000259" key="2">
    <source>
        <dbReference type="SMART" id="SM00909"/>
    </source>
</evidence>
<dbReference type="InterPro" id="IPR019606">
    <property type="entry name" value="GerMN"/>
</dbReference>
<keyword evidence="4" id="KW-1185">Reference proteome</keyword>
<organism evidence="3 4">
    <name type="scientific">Fischerella major NIES-592</name>
    <dbReference type="NCBI Taxonomy" id="210994"/>
    <lineage>
        <taxon>Bacteria</taxon>
        <taxon>Bacillati</taxon>
        <taxon>Cyanobacteriota</taxon>
        <taxon>Cyanophyceae</taxon>
        <taxon>Nostocales</taxon>
        <taxon>Hapalosiphonaceae</taxon>
        <taxon>Fischerella</taxon>
    </lineage>
</organism>
<comment type="caution">
    <text evidence="3">The sequence shown here is derived from an EMBL/GenBank/DDBJ whole genome shotgun (WGS) entry which is preliminary data.</text>
</comment>
<keyword evidence="1" id="KW-0472">Membrane</keyword>
<sequence length="202" mass="21504">MSQQQGSKRVSSGVIAAISAAVVLVGGGVGWLTWNSNQDTNPTPSERLVPGNPPQVGNEQTTQIYWLQDTGTNFKLVPQSVQVQANRNQPNQFLTAAFQRLLEGPTEGSSGSSTIPQGTKLLGVDVQGDTVRVNLSGEFTSGGGSTSMQGRIGQIVYTATSLNPNAKVYIDVDGKQLDVLGGEGLELEQPLTRQNFKENFQL</sequence>
<dbReference type="Proteomes" id="UP000186391">
    <property type="component" value="Unassembled WGS sequence"/>
</dbReference>
<dbReference type="SMART" id="SM00909">
    <property type="entry name" value="Germane"/>
    <property type="match status" value="1"/>
</dbReference>
<evidence type="ECO:0000313" key="4">
    <source>
        <dbReference type="Proteomes" id="UP000186391"/>
    </source>
</evidence>
<keyword evidence="1" id="KW-1133">Transmembrane helix</keyword>
<evidence type="ECO:0000256" key="1">
    <source>
        <dbReference type="SAM" id="Phobius"/>
    </source>
</evidence>